<gene>
    <name evidence="2" type="ORF">FHX34_1011047</name>
</gene>
<dbReference type="InterPro" id="IPR000835">
    <property type="entry name" value="HTH_MarR-typ"/>
</dbReference>
<name>A0A561WQD6_ACTTI</name>
<dbReference type="PANTHER" id="PTHR39515">
    <property type="entry name" value="CONSERVED PROTEIN"/>
    <property type="match status" value="1"/>
</dbReference>
<protein>
    <submittedName>
        <fullName evidence="2">DNA-binding MarR family transcriptional regulator</fullName>
    </submittedName>
</protein>
<organism evidence="2 3">
    <name type="scientific">Actinoplanes teichomyceticus</name>
    <dbReference type="NCBI Taxonomy" id="1867"/>
    <lineage>
        <taxon>Bacteria</taxon>
        <taxon>Bacillati</taxon>
        <taxon>Actinomycetota</taxon>
        <taxon>Actinomycetes</taxon>
        <taxon>Micromonosporales</taxon>
        <taxon>Micromonosporaceae</taxon>
        <taxon>Actinoplanes</taxon>
    </lineage>
</organism>
<evidence type="ECO:0000259" key="1">
    <source>
        <dbReference type="PROSITE" id="PS50995"/>
    </source>
</evidence>
<dbReference type="InterPro" id="IPR036388">
    <property type="entry name" value="WH-like_DNA-bd_sf"/>
</dbReference>
<dbReference type="Proteomes" id="UP000320239">
    <property type="component" value="Unassembled WGS sequence"/>
</dbReference>
<dbReference type="SUPFAM" id="SSF46785">
    <property type="entry name" value="Winged helix' DNA-binding domain"/>
    <property type="match status" value="1"/>
</dbReference>
<dbReference type="EMBL" id="VIWY01000001">
    <property type="protein sequence ID" value="TWG26072.1"/>
    <property type="molecule type" value="Genomic_DNA"/>
</dbReference>
<comment type="caution">
    <text evidence="2">The sequence shown here is derived from an EMBL/GenBank/DDBJ whole genome shotgun (WGS) entry which is preliminary data.</text>
</comment>
<sequence length="146" mass="15917">MASDTEDIAEQLRQAVGRLVRTTRAHADTLPHTHAETLGYLSRLGPRTIAELAALRRVRHQSMSRTVGELEALGFVSRAANEADARSFMIELTPAGASALETDRAARRRWVAARIAGRLTPQEQRLLARVPALLDRLSDDAGRAGA</sequence>
<dbReference type="OrthoDB" id="5022690at2"/>
<proteinExistence type="predicted"/>
<keyword evidence="2" id="KW-0238">DNA-binding</keyword>
<dbReference type="AlphaFoldDB" id="A0A561WQD6"/>
<accession>A0A561WQD6</accession>
<dbReference type="GO" id="GO:0003700">
    <property type="term" value="F:DNA-binding transcription factor activity"/>
    <property type="evidence" value="ECO:0007669"/>
    <property type="project" value="InterPro"/>
</dbReference>
<dbReference type="GO" id="GO:0003677">
    <property type="term" value="F:DNA binding"/>
    <property type="evidence" value="ECO:0007669"/>
    <property type="project" value="UniProtKB-KW"/>
</dbReference>
<feature type="domain" description="HTH marR-type" evidence="1">
    <location>
        <begin position="1"/>
        <end position="139"/>
    </location>
</feature>
<evidence type="ECO:0000313" key="2">
    <source>
        <dbReference type="EMBL" id="TWG26072.1"/>
    </source>
</evidence>
<keyword evidence="3" id="KW-1185">Reference proteome</keyword>
<dbReference type="PANTHER" id="PTHR39515:SF2">
    <property type="entry name" value="HTH-TYPE TRANSCRIPTIONAL REGULATOR RV0880"/>
    <property type="match status" value="1"/>
</dbReference>
<dbReference type="RefSeq" id="WP_122981494.1">
    <property type="nucleotide sequence ID" value="NZ_BOMX01000021.1"/>
</dbReference>
<dbReference type="InterPro" id="IPR052526">
    <property type="entry name" value="HTH-type_Bedaq_tolerance"/>
</dbReference>
<dbReference type="InterPro" id="IPR036390">
    <property type="entry name" value="WH_DNA-bd_sf"/>
</dbReference>
<evidence type="ECO:0000313" key="3">
    <source>
        <dbReference type="Proteomes" id="UP000320239"/>
    </source>
</evidence>
<dbReference type="Pfam" id="PF12802">
    <property type="entry name" value="MarR_2"/>
    <property type="match status" value="1"/>
</dbReference>
<dbReference type="Gene3D" id="1.10.10.10">
    <property type="entry name" value="Winged helix-like DNA-binding domain superfamily/Winged helix DNA-binding domain"/>
    <property type="match status" value="1"/>
</dbReference>
<reference evidence="2 3" key="1">
    <citation type="submission" date="2019-06" db="EMBL/GenBank/DDBJ databases">
        <title>Sequencing the genomes of 1000 actinobacteria strains.</title>
        <authorList>
            <person name="Klenk H.-P."/>
        </authorList>
    </citation>
    <scope>NUCLEOTIDE SEQUENCE [LARGE SCALE GENOMIC DNA]</scope>
    <source>
        <strain evidence="2 3">DSM 43866</strain>
    </source>
</reference>
<dbReference type="Gene3D" id="1.10.287.100">
    <property type="match status" value="1"/>
</dbReference>
<dbReference type="PROSITE" id="PS50995">
    <property type="entry name" value="HTH_MARR_2"/>
    <property type="match status" value="1"/>
</dbReference>
<dbReference type="SMART" id="SM00347">
    <property type="entry name" value="HTH_MARR"/>
    <property type="match status" value="1"/>
</dbReference>